<dbReference type="FunFam" id="3.40.50.720:FF:000083">
    <property type="entry name" value="Bifunctional aspartokinase/homoserine dehydrogenase"/>
    <property type="match status" value="1"/>
</dbReference>
<dbReference type="SUPFAM" id="SSF55021">
    <property type="entry name" value="ACT-like"/>
    <property type="match status" value="2"/>
</dbReference>
<evidence type="ECO:0000256" key="3">
    <source>
        <dbReference type="ARBA" id="ARBA00004986"/>
    </source>
</evidence>
<dbReference type="PROSITE" id="PS51671">
    <property type="entry name" value="ACT"/>
    <property type="match status" value="1"/>
</dbReference>
<keyword evidence="21" id="KW-0457">Lysine biosynthesis</keyword>
<dbReference type="InterPro" id="IPR041743">
    <property type="entry name" value="AK-HSDH_N"/>
</dbReference>
<dbReference type="PROSITE" id="PS01042">
    <property type="entry name" value="HOMOSER_DHGENASE"/>
    <property type="match status" value="1"/>
</dbReference>
<comment type="pathway">
    <text evidence="6 28">Amino-acid biosynthesis; L-threonine biosynthesis; L-threonine from L-aspartate: step 1/5.</text>
</comment>
<evidence type="ECO:0000259" key="29">
    <source>
        <dbReference type="PROSITE" id="PS51671"/>
    </source>
</evidence>
<dbReference type="InterPro" id="IPR054352">
    <property type="entry name" value="ACT_Aspartokinase"/>
</dbReference>
<dbReference type="GO" id="GO:0004412">
    <property type="term" value="F:homoserine dehydrogenase activity"/>
    <property type="evidence" value="ECO:0007669"/>
    <property type="project" value="UniProtKB-UniRule"/>
</dbReference>
<evidence type="ECO:0000256" key="1">
    <source>
        <dbReference type="ARBA" id="ARBA00001920"/>
    </source>
</evidence>
<keyword evidence="31" id="KW-1185">Reference proteome</keyword>
<dbReference type="GO" id="GO:0005524">
    <property type="term" value="F:ATP binding"/>
    <property type="evidence" value="ECO:0007669"/>
    <property type="project" value="UniProtKB-UniRule"/>
</dbReference>
<dbReference type="PROSITE" id="PS00324">
    <property type="entry name" value="ASPARTOKINASE"/>
    <property type="match status" value="1"/>
</dbReference>
<dbReference type="STRING" id="299255.SAMN02745129_3057"/>
<dbReference type="SUPFAM" id="SSF53633">
    <property type="entry name" value="Carbamate kinase-like"/>
    <property type="match status" value="1"/>
</dbReference>
<dbReference type="InterPro" id="IPR001048">
    <property type="entry name" value="Asp/Glu/Uridylate_kinase"/>
</dbReference>
<keyword evidence="13" id="KW-0479">Metal-binding</keyword>
<dbReference type="Gene3D" id="1.20.120.1320">
    <property type="entry name" value="Aspartokinase, catalytic domain"/>
    <property type="match status" value="1"/>
</dbReference>
<sequence>MKVMKFGGSSLADGEKLQHVATLVAEAAAQFPVMLVVSAPGGVTNALEAAAQTAASGKTPDLASLDQRLEQLQQALAPQLDPAAQATLAQQFAQERAELANLLEGVRLLKRCPDAVMAQVLVTGERLSVAALHGLFRSRGANVGALDPRHYFQARGPHLEAEVAIEASRARLAKLDLGAHRIWLMPGFTASNEVGEVVTLGRNGSDYSAACLAACLYADSCEIWTDVDGVYNIDPRLIADAQLLPSLSYEEAMELSYFGAKVLHPRTIAPIAQHQLPCRIRNTLNPSAPGTLIHARTEPSKSLVKAISQLEDQWMISVSGPGMKGMVGMAGRVFNAIARAGLSISLITQSSSEYSISFCLPAQDGPAAKAALEAAFELELKQSLLEPIAILEDLAIMTLIGDGMRTKKGVAARFFRALAQAGASAVAIAQGSSERAISAVIAQSEAASALRLCHQNFFDTRHFIDVVLIGAGNVGGELVRQIEAQQASLSEQNIAIRLCGVANSRQMQLAAAGLPLAQWRDGLANQGEALDMAKLLAFAHEAKLVNPVLVDCTAEQSLADRYVDALAAGWHIVTPNKKANTGSLEYYQSLRAVAQEQKRQFLYETNVGAGLPVIDNLQGLLRAGDQLQAFSGILSGSLSYIFGLLEEGIPLSQATLQAKQKGFTEPDPRDDLSGMDVARKVLILAREAGMALELEQIQVESVLPSGFDASGDVDSFLARLPEADSAIAARIAAARDEGKVLRYVGKIGGDGQCQVVLEAVGPEHPLYSIKGGENALAFYSRYYQPLPFVLRGYGAGTEVTAAGVFADILRTQSWQREG</sequence>
<dbReference type="InterPro" id="IPR045865">
    <property type="entry name" value="ACT-like_dom_sf"/>
</dbReference>
<dbReference type="PANTHER" id="PTHR43070">
    <property type="match status" value="1"/>
</dbReference>
<comment type="catalytic activity">
    <reaction evidence="27">
        <text>L-homoserine + NAD(+) = L-aspartate 4-semialdehyde + NADH + H(+)</text>
        <dbReference type="Rhea" id="RHEA:15757"/>
        <dbReference type="ChEBI" id="CHEBI:15378"/>
        <dbReference type="ChEBI" id="CHEBI:57476"/>
        <dbReference type="ChEBI" id="CHEBI:57540"/>
        <dbReference type="ChEBI" id="CHEBI:57945"/>
        <dbReference type="ChEBI" id="CHEBI:537519"/>
        <dbReference type="EC" id="1.1.1.3"/>
    </reaction>
    <physiologicalReaction direction="right-to-left" evidence="27">
        <dbReference type="Rhea" id="RHEA:15759"/>
    </physiologicalReaction>
</comment>
<dbReference type="Pfam" id="PF03447">
    <property type="entry name" value="NAD_binding_3"/>
    <property type="match status" value="1"/>
</dbReference>
<dbReference type="GO" id="GO:0050661">
    <property type="term" value="F:NADP binding"/>
    <property type="evidence" value="ECO:0007669"/>
    <property type="project" value="UniProtKB-UniRule"/>
</dbReference>
<evidence type="ECO:0000256" key="19">
    <source>
        <dbReference type="ARBA" id="ARBA00023027"/>
    </source>
</evidence>
<evidence type="ECO:0000256" key="22">
    <source>
        <dbReference type="ARBA" id="ARBA00023167"/>
    </source>
</evidence>
<comment type="catalytic activity">
    <reaction evidence="26">
        <text>L-homoserine + NADP(+) = L-aspartate 4-semialdehyde + NADPH + H(+)</text>
        <dbReference type="Rhea" id="RHEA:15761"/>
        <dbReference type="ChEBI" id="CHEBI:15378"/>
        <dbReference type="ChEBI" id="CHEBI:57476"/>
        <dbReference type="ChEBI" id="CHEBI:57783"/>
        <dbReference type="ChEBI" id="CHEBI:58349"/>
        <dbReference type="ChEBI" id="CHEBI:537519"/>
        <dbReference type="EC" id="1.1.1.3"/>
    </reaction>
    <physiologicalReaction direction="right-to-left" evidence="26">
        <dbReference type="Rhea" id="RHEA:15763"/>
    </physiologicalReaction>
</comment>
<dbReference type="AlphaFoldDB" id="A0A1M5VY15"/>
<evidence type="ECO:0000256" key="23">
    <source>
        <dbReference type="ARBA" id="ARBA00023268"/>
    </source>
</evidence>
<dbReference type="GO" id="GO:0009086">
    <property type="term" value="P:methionine biosynthetic process"/>
    <property type="evidence" value="ECO:0007669"/>
    <property type="project" value="UniProtKB-KW"/>
</dbReference>
<protein>
    <recommendedName>
        <fullName evidence="28">Bifunctional aspartokinase/homoserine dehydrogenase</fullName>
    </recommendedName>
    <domain>
        <recommendedName>
            <fullName evidence="28">Aspartokinase</fullName>
            <ecNumber evidence="28">2.7.2.4</ecNumber>
        </recommendedName>
    </domain>
    <domain>
        <recommendedName>
            <fullName evidence="28">Homoserine dehydrogenase</fullName>
            <ecNumber evidence="28">1.1.1.3</ecNumber>
        </recommendedName>
    </domain>
</protein>
<dbReference type="InterPro" id="IPR001342">
    <property type="entry name" value="HDH_cat"/>
</dbReference>
<evidence type="ECO:0000256" key="21">
    <source>
        <dbReference type="ARBA" id="ARBA00023154"/>
    </source>
</evidence>
<dbReference type="InterPro" id="IPR049638">
    <property type="entry name" value="AK-HD"/>
</dbReference>
<dbReference type="Gene3D" id="3.40.1160.10">
    <property type="entry name" value="Acetylglutamate kinase-like"/>
    <property type="match status" value="1"/>
</dbReference>
<evidence type="ECO:0000256" key="2">
    <source>
        <dbReference type="ARBA" id="ARBA00004766"/>
    </source>
</evidence>
<dbReference type="PANTHER" id="PTHR43070:SF3">
    <property type="entry name" value="HOMOSERINE DEHYDROGENASE"/>
    <property type="match status" value="1"/>
</dbReference>
<keyword evidence="20" id="KW-0915">Sodium</keyword>
<evidence type="ECO:0000256" key="17">
    <source>
        <dbReference type="ARBA" id="ARBA00022857"/>
    </source>
</evidence>
<dbReference type="Pfam" id="PF00742">
    <property type="entry name" value="Homoserine_dh"/>
    <property type="match status" value="1"/>
</dbReference>
<dbReference type="NCBIfam" id="TIGR00657">
    <property type="entry name" value="asp_kinases"/>
    <property type="match status" value="1"/>
</dbReference>
<dbReference type="InterPro" id="IPR002912">
    <property type="entry name" value="ACT_dom"/>
</dbReference>
<evidence type="ECO:0000256" key="9">
    <source>
        <dbReference type="ARBA" id="ARBA00011881"/>
    </source>
</evidence>
<evidence type="ECO:0000256" key="24">
    <source>
        <dbReference type="ARBA" id="ARBA00044938"/>
    </source>
</evidence>
<dbReference type="Gene3D" id="3.30.2130.10">
    <property type="entry name" value="VC0802-like"/>
    <property type="match status" value="1"/>
</dbReference>
<evidence type="ECO:0000256" key="13">
    <source>
        <dbReference type="ARBA" id="ARBA00022723"/>
    </source>
</evidence>
<evidence type="ECO:0000256" key="16">
    <source>
        <dbReference type="ARBA" id="ARBA00022840"/>
    </source>
</evidence>
<keyword evidence="10 28" id="KW-0028">Amino-acid biosynthesis</keyword>
<dbReference type="GO" id="GO:0004072">
    <property type="term" value="F:aspartate kinase activity"/>
    <property type="evidence" value="ECO:0007669"/>
    <property type="project" value="UniProtKB-UniRule"/>
</dbReference>
<dbReference type="FunFam" id="3.30.360.10:FF:000006">
    <property type="entry name" value="Bifunctional aspartokinase/homoserine dehydrogenase"/>
    <property type="match status" value="1"/>
</dbReference>
<evidence type="ECO:0000256" key="25">
    <source>
        <dbReference type="ARBA" id="ARBA00048561"/>
    </source>
</evidence>
<dbReference type="RefSeq" id="WP_067664244.1">
    <property type="nucleotide sequence ID" value="NZ_FQXG01000004.1"/>
</dbReference>
<gene>
    <name evidence="30" type="ORF">SAMN02745129_3057</name>
</gene>
<evidence type="ECO:0000256" key="12">
    <source>
        <dbReference type="ARBA" id="ARBA00022697"/>
    </source>
</evidence>
<feature type="domain" description="ACT" evidence="29">
    <location>
        <begin position="318"/>
        <end position="387"/>
    </location>
</feature>
<keyword evidence="15 28" id="KW-0418">Kinase</keyword>
<keyword evidence="17 28" id="KW-0521">NADP</keyword>
<evidence type="ECO:0000256" key="14">
    <source>
        <dbReference type="ARBA" id="ARBA00022741"/>
    </source>
</evidence>
<dbReference type="Gene3D" id="3.30.360.10">
    <property type="entry name" value="Dihydrodipicolinate Reductase, domain 2"/>
    <property type="match status" value="1"/>
</dbReference>
<dbReference type="SUPFAM" id="SSF55347">
    <property type="entry name" value="Glyceraldehyde-3-phosphate dehydrogenase-like, C-terminal domain"/>
    <property type="match status" value="1"/>
</dbReference>
<name>A0A1M5VY15_9GAMM</name>
<evidence type="ECO:0000256" key="7">
    <source>
        <dbReference type="ARBA" id="ARBA00007952"/>
    </source>
</evidence>
<dbReference type="InterPro" id="IPR005106">
    <property type="entry name" value="Asp/hSer_DH_NAD-bd"/>
</dbReference>
<keyword evidence="14 28" id="KW-0547">Nucleotide-binding</keyword>
<keyword evidence="12" id="KW-0791">Threonine biosynthesis</keyword>
<comment type="similarity">
    <text evidence="7 28">In the C-terminal section; belongs to the homoserine dehydrogenase family.</text>
</comment>
<evidence type="ECO:0000313" key="31">
    <source>
        <dbReference type="Proteomes" id="UP000184268"/>
    </source>
</evidence>
<dbReference type="InterPro" id="IPR001341">
    <property type="entry name" value="Asp_kinase"/>
</dbReference>
<dbReference type="InterPro" id="IPR019811">
    <property type="entry name" value="HDH_CS"/>
</dbReference>
<comment type="subunit">
    <text evidence="9 28">Homotetramer.</text>
</comment>
<evidence type="ECO:0000256" key="10">
    <source>
        <dbReference type="ARBA" id="ARBA00022605"/>
    </source>
</evidence>
<dbReference type="UniPathway" id="UPA00034">
    <property type="reaction ID" value="UER00015"/>
</dbReference>
<dbReference type="InterPro" id="IPR036291">
    <property type="entry name" value="NAD(P)-bd_dom_sf"/>
</dbReference>
<dbReference type="GO" id="GO:0009088">
    <property type="term" value="P:threonine biosynthetic process"/>
    <property type="evidence" value="ECO:0007669"/>
    <property type="project" value="UniProtKB-UniRule"/>
</dbReference>
<accession>A0A1M5VY15</accession>
<dbReference type="InterPro" id="IPR042199">
    <property type="entry name" value="AsparK_Bifunc_asparK/hSer_DH"/>
</dbReference>
<dbReference type="SUPFAM" id="SSF51735">
    <property type="entry name" value="NAD(P)-binding Rossmann-fold domains"/>
    <property type="match status" value="1"/>
</dbReference>
<dbReference type="CDD" id="cd04257">
    <property type="entry name" value="AAK_AK-HSDH"/>
    <property type="match status" value="1"/>
</dbReference>
<dbReference type="UniPathway" id="UPA00051">
    <property type="reaction ID" value="UER00462"/>
</dbReference>
<evidence type="ECO:0000256" key="18">
    <source>
        <dbReference type="ARBA" id="ARBA00023002"/>
    </source>
</evidence>
<evidence type="ECO:0000256" key="6">
    <source>
        <dbReference type="ARBA" id="ARBA00005139"/>
    </source>
</evidence>
<dbReference type="InterPro" id="IPR018042">
    <property type="entry name" value="Aspartate_kinase_CS"/>
</dbReference>
<evidence type="ECO:0000313" key="30">
    <source>
        <dbReference type="EMBL" id="SHH80097.1"/>
    </source>
</evidence>
<dbReference type="InterPro" id="IPR036393">
    <property type="entry name" value="AceGlu_kinase-like_sf"/>
</dbReference>
<comment type="similarity">
    <text evidence="8 28">In the N-terminal section; belongs to the aspartokinase family.</text>
</comment>
<dbReference type="Proteomes" id="UP000184268">
    <property type="component" value="Unassembled WGS sequence"/>
</dbReference>
<evidence type="ECO:0000256" key="26">
    <source>
        <dbReference type="ARBA" id="ARBA00048841"/>
    </source>
</evidence>
<dbReference type="GO" id="GO:0009090">
    <property type="term" value="P:homoserine biosynthetic process"/>
    <property type="evidence" value="ECO:0007669"/>
    <property type="project" value="UniProtKB-ARBA"/>
</dbReference>
<keyword evidence="22" id="KW-0486">Methionine biosynthesis</keyword>
<evidence type="ECO:0000256" key="27">
    <source>
        <dbReference type="ARBA" id="ARBA00049031"/>
    </source>
</evidence>
<dbReference type="OrthoDB" id="9799110at2"/>
<keyword evidence="19" id="KW-0520">NAD</keyword>
<comment type="pathway">
    <text evidence="5 28">Amino-acid biosynthesis; L-methionine biosynthesis via de novo pathway; L-homoserine from L-aspartate: step 3/3.</text>
</comment>
<comment type="pathway">
    <text evidence="2 28">Amino-acid biosynthesis; L-lysine biosynthesis via DAP pathway; (S)-tetrahydrodipicolinate from L-aspartate: step 1/4.</text>
</comment>
<keyword evidence="23" id="KW-0511">Multifunctional enzyme</keyword>
<dbReference type="Pfam" id="PF22468">
    <property type="entry name" value="ACT_9"/>
    <property type="match status" value="2"/>
</dbReference>
<dbReference type="EMBL" id="FQXG01000004">
    <property type="protein sequence ID" value="SHH80097.1"/>
    <property type="molecule type" value="Genomic_DNA"/>
</dbReference>
<organism evidence="30 31">
    <name type="scientific">Ferrimonas marina</name>
    <dbReference type="NCBI Taxonomy" id="299255"/>
    <lineage>
        <taxon>Bacteria</taxon>
        <taxon>Pseudomonadati</taxon>
        <taxon>Pseudomonadota</taxon>
        <taxon>Gammaproteobacteria</taxon>
        <taxon>Alteromonadales</taxon>
        <taxon>Ferrimonadaceae</taxon>
        <taxon>Ferrimonas</taxon>
    </lineage>
</organism>
<comment type="function">
    <text evidence="24">Bifunctional aspartate kinase and homoserine dehydrogenase that catalyzes the first and the third steps toward the synthesis of lysine, methionine and threonine from aspartate.</text>
</comment>
<evidence type="ECO:0000256" key="5">
    <source>
        <dbReference type="ARBA" id="ARBA00005062"/>
    </source>
</evidence>
<comment type="catalytic activity">
    <reaction evidence="25">
        <text>L-aspartate + ATP = 4-phospho-L-aspartate + ADP</text>
        <dbReference type="Rhea" id="RHEA:23776"/>
        <dbReference type="ChEBI" id="CHEBI:29991"/>
        <dbReference type="ChEBI" id="CHEBI:30616"/>
        <dbReference type="ChEBI" id="CHEBI:57535"/>
        <dbReference type="ChEBI" id="CHEBI:456216"/>
        <dbReference type="EC" id="2.7.2.4"/>
    </reaction>
    <physiologicalReaction direction="left-to-right" evidence="25">
        <dbReference type="Rhea" id="RHEA:23777"/>
    </physiologicalReaction>
</comment>
<dbReference type="EC" id="2.7.2.4" evidence="28"/>
<dbReference type="Pfam" id="PF00696">
    <property type="entry name" value="AA_kinase"/>
    <property type="match status" value="1"/>
</dbReference>
<dbReference type="Gene3D" id="3.40.50.720">
    <property type="entry name" value="NAD(P)-binding Rossmann-like Domain"/>
    <property type="match status" value="1"/>
</dbReference>
<dbReference type="InterPro" id="IPR011147">
    <property type="entry name" value="Bifunc_Aspkin/hSer_DH"/>
</dbReference>
<dbReference type="PIRSF" id="PIRSF000727">
    <property type="entry name" value="ThrA"/>
    <property type="match status" value="1"/>
</dbReference>
<evidence type="ECO:0000256" key="4">
    <source>
        <dbReference type="ARBA" id="ARBA00005056"/>
    </source>
</evidence>
<evidence type="ECO:0000256" key="20">
    <source>
        <dbReference type="ARBA" id="ARBA00023053"/>
    </source>
</evidence>
<comment type="cofactor">
    <cofactor evidence="1">
        <name>a metal cation</name>
        <dbReference type="ChEBI" id="CHEBI:25213"/>
    </cofactor>
</comment>
<evidence type="ECO:0000256" key="11">
    <source>
        <dbReference type="ARBA" id="ARBA00022679"/>
    </source>
</evidence>
<dbReference type="FunFam" id="3.30.2130.10:FF:000001">
    <property type="entry name" value="Bifunctional aspartokinase/homoserine dehydrogenase"/>
    <property type="match status" value="1"/>
</dbReference>
<dbReference type="CDD" id="cd04921">
    <property type="entry name" value="ACT_AKi-HSDH-ThrA-like_1"/>
    <property type="match status" value="1"/>
</dbReference>
<proteinExistence type="inferred from homology"/>
<keyword evidence="18 28" id="KW-0560">Oxidoreductase</keyword>
<reference evidence="30 31" key="1">
    <citation type="submission" date="2016-11" db="EMBL/GenBank/DDBJ databases">
        <authorList>
            <person name="Jaros S."/>
            <person name="Januszkiewicz K."/>
            <person name="Wedrychowicz H."/>
        </authorList>
    </citation>
    <scope>NUCLEOTIDE SEQUENCE [LARGE SCALE GENOMIC DNA]</scope>
    <source>
        <strain evidence="30 31">DSM 16917</strain>
    </source>
</reference>
<comment type="pathway">
    <text evidence="4 28">Amino-acid biosynthesis; L-threonine biosynthesis; L-threonine from L-aspartate: step 3/5.</text>
</comment>
<comment type="pathway">
    <text evidence="3 28">Amino-acid biosynthesis; L-methionine biosynthesis via de novo pathway; L-homoserine from L-aspartate: step 1/3.</text>
</comment>
<keyword evidence="11 28" id="KW-0808">Transferase</keyword>
<dbReference type="GO" id="GO:0046872">
    <property type="term" value="F:metal ion binding"/>
    <property type="evidence" value="ECO:0007669"/>
    <property type="project" value="UniProtKB-KW"/>
</dbReference>
<dbReference type="NCBIfam" id="NF006959">
    <property type="entry name" value="PRK09436.1"/>
    <property type="match status" value="1"/>
</dbReference>
<dbReference type="GO" id="GO:0009089">
    <property type="term" value="P:lysine biosynthetic process via diaminopimelate"/>
    <property type="evidence" value="ECO:0007669"/>
    <property type="project" value="UniProtKB-UniRule"/>
</dbReference>
<keyword evidence="16 28" id="KW-0067">ATP-binding</keyword>
<evidence type="ECO:0000256" key="15">
    <source>
        <dbReference type="ARBA" id="ARBA00022777"/>
    </source>
</evidence>
<dbReference type="EC" id="1.1.1.3" evidence="28"/>
<evidence type="ECO:0000256" key="28">
    <source>
        <dbReference type="PIRNR" id="PIRNR000727"/>
    </source>
</evidence>
<dbReference type="UniPathway" id="UPA00050">
    <property type="reaction ID" value="UER00063"/>
</dbReference>
<evidence type="ECO:0000256" key="8">
    <source>
        <dbReference type="ARBA" id="ARBA00010046"/>
    </source>
</evidence>